<dbReference type="Proteomes" id="UP000297245">
    <property type="component" value="Unassembled WGS sequence"/>
</dbReference>
<evidence type="ECO:0000313" key="3">
    <source>
        <dbReference type="EMBL" id="THU96921.1"/>
    </source>
</evidence>
<protein>
    <submittedName>
        <fullName evidence="3">Glycolipid transfer protein</fullName>
    </submittedName>
</protein>
<accession>A0A4S8M4N7</accession>
<dbReference type="GO" id="GO:0016020">
    <property type="term" value="C:membrane"/>
    <property type="evidence" value="ECO:0007669"/>
    <property type="project" value="TreeGrafter"/>
</dbReference>
<dbReference type="InterPro" id="IPR014830">
    <property type="entry name" value="Glycolipid_transfer_prot_dom"/>
</dbReference>
<keyword evidence="4" id="KW-1185">Reference proteome</keyword>
<dbReference type="Gene3D" id="1.10.3520.10">
    <property type="entry name" value="Glycolipid transfer protein"/>
    <property type="match status" value="1"/>
</dbReference>
<sequence length="196" mass="21286">MAPYLQTVKSFADVPITKAGVDTLAFLEASNGLVGLFNLLGSAAFTPVQNDLKGNIMKVRARSYGIAPDKSATLEELVKNEQGEKNRTVTEGLVWLLRGQSFTSNQNEELSVAFTKGYDSTLRKYHNFVVKGIYGIAMNACPCRKDFSEKLAADPAGGPAVPQAKVNGDLTKRLNSLDGIVKRMEVFYEKGGYGKV</sequence>
<reference evidence="3 4" key="1">
    <citation type="journal article" date="2019" name="Nat. Ecol. Evol.">
        <title>Megaphylogeny resolves global patterns of mushroom evolution.</title>
        <authorList>
            <person name="Varga T."/>
            <person name="Krizsan K."/>
            <person name="Foldi C."/>
            <person name="Dima B."/>
            <person name="Sanchez-Garcia M."/>
            <person name="Sanchez-Ramirez S."/>
            <person name="Szollosi G.J."/>
            <person name="Szarkandi J.G."/>
            <person name="Papp V."/>
            <person name="Albert L."/>
            <person name="Andreopoulos W."/>
            <person name="Angelini C."/>
            <person name="Antonin V."/>
            <person name="Barry K.W."/>
            <person name="Bougher N.L."/>
            <person name="Buchanan P."/>
            <person name="Buyck B."/>
            <person name="Bense V."/>
            <person name="Catcheside P."/>
            <person name="Chovatia M."/>
            <person name="Cooper J."/>
            <person name="Damon W."/>
            <person name="Desjardin D."/>
            <person name="Finy P."/>
            <person name="Geml J."/>
            <person name="Haridas S."/>
            <person name="Hughes K."/>
            <person name="Justo A."/>
            <person name="Karasinski D."/>
            <person name="Kautmanova I."/>
            <person name="Kiss B."/>
            <person name="Kocsube S."/>
            <person name="Kotiranta H."/>
            <person name="LaButti K.M."/>
            <person name="Lechner B.E."/>
            <person name="Liimatainen K."/>
            <person name="Lipzen A."/>
            <person name="Lukacs Z."/>
            <person name="Mihaltcheva S."/>
            <person name="Morgado L.N."/>
            <person name="Niskanen T."/>
            <person name="Noordeloos M.E."/>
            <person name="Ohm R.A."/>
            <person name="Ortiz-Santana B."/>
            <person name="Ovrebo C."/>
            <person name="Racz N."/>
            <person name="Riley R."/>
            <person name="Savchenko A."/>
            <person name="Shiryaev A."/>
            <person name="Soop K."/>
            <person name="Spirin V."/>
            <person name="Szebenyi C."/>
            <person name="Tomsovsky M."/>
            <person name="Tulloss R.E."/>
            <person name="Uehling J."/>
            <person name="Grigoriev I.V."/>
            <person name="Vagvolgyi C."/>
            <person name="Papp T."/>
            <person name="Martin F.M."/>
            <person name="Miettinen O."/>
            <person name="Hibbett D.S."/>
            <person name="Nagy L.G."/>
        </authorList>
    </citation>
    <scope>NUCLEOTIDE SEQUENCE [LARGE SCALE GENOMIC DNA]</scope>
    <source>
        <strain evidence="3 4">CBS 962.96</strain>
    </source>
</reference>
<dbReference type="Pfam" id="PF08718">
    <property type="entry name" value="GLTP"/>
    <property type="match status" value="1"/>
</dbReference>
<evidence type="ECO:0000259" key="2">
    <source>
        <dbReference type="Pfam" id="PF08718"/>
    </source>
</evidence>
<dbReference type="FunFam" id="1.10.3520.10:FF:000001">
    <property type="entry name" value="Pleckstrin domain-containing family A member 8"/>
    <property type="match status" value="1"/>
</dbReference>
<dbReference type="InterPro" id="IPR036497">
    <property type="entry name" value="GLTP_sf"/>
</dbReference>
<dbReference type="EMBL" id="ML179166">
    <property type="protein sequence ID" value="THU96921.1"/>
    <property type="molecule type" value="Genomic_DNA"/>
</dbReference>
<keyword evidence="1" id="KW-0813">Transport</keyword>
<gene>
    <name evidence="3" type="ORF">K435DRAFT_828772</name>
</gene>
<dbReference type="GO" id="GO:1902387">
    <property type="term" value="F:ceramide 1-phosphate binding"/>
    <property type="evidence" value="ECO:0007669"/>
    <property type="project" value="TreeGrafter"/>
</dbReference>
<dbReference type="SUPFAM" id="SSF110004">
    <property type="entry name" value="Glycolipid transfer protein, GLTP"/>
    <property type="match status" value="1"/>
</dbReference>
<evidence type="ECO:0000256" key="1">
    <source>
        <dbReference type="ARBA" id="ARBA00022448"/>
    </source>
</evidence>
<dbReference type="PANTHER" id="PTHR10219:SF25">
    <property type="entry name" value="PLECKSTRIN HOMOLOGY DOMAIN-CONTAINING FAMILY A MEMBER 8"/>
    <property type="match status" value="1"/>
</dbReference>
<dbReference type="GO" id="GO:0005829">
    <property type="term" value="C:cytosol"/>
    <property type="evidence" value="ECO:0007669"/>
    <property type="project" value="TreeGrafter"/>
</dbReference>
<feature type="domain" description="Glycolipid transfer protein" evidence="2">
    <location>
        <begin position="21"/>
        <end position="152"/>
    </location>
</feature>
<dbReference type="AlphaFoldDB" id="A0A4S8M4N7"/>
<dbReference type="PANTHER" id="PTHR10219">
    <property type="entry name" value="GLYCOLIPID TRANSFER PROTEIN-RELATED"/>
    <property type="match status" value="1"/>
</dbReference>
<dbReference type="OrthoDB" id="205255at2759"/>
<name>A0A4S8M4N7_DENBC</name>
<evidence type="ECO:0000313" key="4">
    <source>
        <dbReference type="Proteomes" id="UP000297245"/>
    </source>
</evidence>
<dbReference type="GO" id="GO:1902388">
    <property type="term" value="F:ceramide 1-phosphate transfer activity"/>
    <property type="evidence" value="ECO:0007669"/>
    <property type="project" value="TreeGrafter"/>
</dbReference>
<proteinExistence type="predicted"/>
<organism evidence="3 4">
    <name type="scientific">Dendrothele bispora (strain CBS 962.96)</name>
    <dbReference type="NCBI Taxonomy" id="1314807"/>
    <lineage>
        <taxon>Eukaryota</taxon>
        <taxon>Fungi</taxon>
        <taxon>Dikarya</taxon>
        <taxon>Basidiomycota</taxon>
        <taxon>Agaricomycotina</taxon>
        <taxon>Agaricomycetes</taxon>
        <taxon>Agaricomycetidae</taxon>
        <taxon>Agaricales</taxon>
        <taxon>Agaricales incertae sedis</taxon>
        <taxon>Dendrothele</taxon>
    </lineage>
</organism>